<gene>
    <name evidence="1" type="ORF">LVIROSA_LOCUS33406</name>
</gene>
<accession>A0AAU9PC60</accession>
<dbReference type="Proteomes" id="UP001157418">
    <property type="component" value="Unassembled WGS sequence"/>
</dbReference>
<comment type="caution">
    <text evidence="1">The sequence shown here is derived from an EMBL/GenBank/DDBJ whole genome shotgun (WGS) entry which is preliminary data.</text>
</comment>
<evidence type="ECO:0000313" key="2">
    <source>
        <dbReference type="Proteomes" id="UP001157418"/>
    </source>
</evidence>
<protein>
    <submittedName>
        <fullName evidence="1">Uncharacterized protein</fullName>
    </submittedName>
</protein>
<name>A0AAU9PC60_9ASTR</name>
<proteinExistence type="predicted"/>
<evidence type="ECO:0000313" key="1">
    <source>
        <dbReference type="EMBL" id="CAH1447821.1"/>
    </source>
</evidence>
<reference evidence="1 2" key="1">
    <citation type="submission" date="2022-01" db="EMBL/GenBank/DDBJ databases">
        <authorList>
            <person name="Xiong W."/>
            <person name="Schranz E."/>
        </authorList>
    </citation>
    <scope>NUCLEOTIDE SEQUENCE [LARGE SCALE GENOMIC DNA]</scope>
</reference>
<dbReference type="AlphaFoldDB" id="A0AAU9PC60"/>
<organism evidence="1 2">
    <name type="scientific">Lactuca virosa</name>
    <dbReference type="NCBI Taxonomy" id="75947"/>
    <lineage>
        <taxon>Eukaryota</taxon>
        <taxon>Viridiplantae</taxon>
        <taxon>Streptophyta</taxon>
        <taxon>Embryophyta</taxon>
        <taxon>Tracheophyta</taxon>
        <taxon>Spermatophyta</taxon>
        <taxon>Magnoliopsida</taxon>
        <taxon>eudicotyledons</taxon>
        <taxon>Gunneridae</taxon>
        <taxon>Pentapetalae</taxon>
        <taxon>asterids</taxon>
        <taxon>campanulids</taxon>
        <taxon>Asterales</taxon>
        <taxon>Asteraceae</taxon>
        <taxon>Cichorioideae</taxon>
        <taxon>Cichorieae</taxon>
        <taxon>Lactucinae</taxon>
        <taxon>Lactuca</taxon>
    </lineage>
</organism>
<keyword evidence="2" id="KW-1185">Reference proteome</keyword>
<dbReference type="EMBL" id="CAKMRJ010005634">
    <property type="protein sequence ID" value="CAH1447821.1"/>
    <property type="molecule type" value="Genomic_DNA"/>
</dbReference>
<sequence>MREAVSVIVAWAVNESLFRLTTPPPFLAADTPSRRGYCRSKTELSPDVLRRRRSSRLSLFVGYFSVVTAAKMVAVADEDRSVDAYSLLPYRFSNLPSSLLSTQSTPLLLRSATIPRLPPPATPTPVTTPIPPPTSFCALAFLNNCDSKFRTSEVFRNLPSSYLFYPTLRQHSATNRSPSPPASPALPSSSVKLFVSSHQAVIPS</sequence>